<comment type="pathway">
    <text evidence="2 13">Cofactor biosynthesis; molybdopterin biosynthesis.</text>
</comment>
<keyword evidence="10 13" id="KW-0456">Lyase</keyword>
<evidence type="ECO:0000313" key="17">
    <source>
        <dbReference type="Proteomes" id="UP000243359"/>
    </source>
</evidence>
<dbReference type="SUPFAM" id="SSF53448">
    <property type="entry name" value="Nucleotide-diphospho-sugar transferases"/>
    <property type="match status" value="1"/>
</dbReference>
<feature type="binding site" evidence="12">
    <location>
        <position position="104"/>
    </location>
    <ligand>
        <name>GTP</name>
        <dbReference type="ChEBI" id="CHEBI:37565"/>
    </ligand>
</feature>
<dbReference type="GO" id="GO:0005737">
    <property type="term" value="C:cytoplasm"/>
    <property type="evidence" value="ECO:0007669"/>
    <property type="project" value="UniProtKB-SubCell"/>
</dbReference>
<keyword evidence="7 12" id="KW-0460">Magnesium</keyword>
<dbReference type="HAMAP" id="MF_00316">
    <property type="entry name" value="MobA"/>
    <property type="match status" value="1"/>
</dbReference>
<dbReference type="InterPro" id="IPR025877">
    <property type="entry name" value="MobA-like_NTP_Trfase"/>
</dbReference>
<dbReference type="SUPFAM" id="SSF55040">
    <property type="entry name" value="Molybdenum cofactor biosynthesis protein C, MoaC"/>
    <property type="match status" value="1"/>
</dbReference>
<feature type="active site" evidence="13">
    <location>
        <position position="344"/>
    </location>
</feature>
<dbReference type="Pfam" id="PF12804">
    <property type="entry name" value="NTP_transf_3"/>
    <property type="match status" value="1"/>
</dbReference>
<dbReference type="AlphaFoldDB" id="A0A1H1VDR1"/>
<evidence type="ECO:0000256" key="5">
    <source>
        <dbReference type="ARBA" id="ARBA00022723"/>
    </source>
</evidence>
<evidence type="ECO:0000259" key="15">
    <source>
        <dbReference type="Pfam" id="PF12804"/>
    </source>
</evidence>
<dbReference type="STRING" id="1392877.SAMN05216221_2742"/>
<dbReference type="PANTHER" id="PTHR19136">
    <property type="entry name" value="MOLYBDENUM COFACTOR GUANYLYLTRANSFERASE"/>
    <property type="match status" value="1"/>
</dbReference>
<gene>
    <name evidence="13" type="primary">moaC</name>
    <name evidence="12" type="synonym">mobA</name>
    <name evidence="16" type="ORF">SAMN05216221_2742</name>
</gene>
<evidence type="ECO:0000313" key="16">
    <source>
        <dbReference type="EMBL" id="SDS82882.1"/>
    </source>
</evidence>
<dbReference type="Gene3D" id="3.30.70.640">
    <property type="entry name" value="Molybdopterin cofactor biosynthesis C (MoaC) domain"/>
    <property type="match status" value="1"/>
</dbReference>
<dbReference type="CDD" id="cd02503">
    <property type="entry name" value="MobA"/>
    <property type="match status" value="1"/>
</dbReference>
<name>A0A1H1VDR1_9PSED</name>
<reference evidence="17" key="1">
    <citation type="submission" date="2016-10" db="EMBL/GenBank/DDBJ databases">
        <authorList>
            <person name="Varghese N."/>
            <person name="Submissions S."/>
        </authorList>
    </citation>
    <scope>NUCLEOTIDE SEQUENCE [LARGE SCALE GENOMIC DNA]</scope>
    <source>
        <strain evidence="17">KCTC 32247</strain>
    </source>
</reference>
<comment type="domain">
    <text evidence="12">The N-terminal domain determines nucleotide recognition and specific binding, while the C-terminal domain determines the specific binding to the target protein.</text>
</comment>
<evidence type="ECO:0000256" key="12">
    <source>
        <dbReference type="HAMAP-Rule" id="MF_00316"/>
    </source>
</evidence>
<evidence type="ECO:0000256" key="11">
    <source>
        <dbReference type="ARBA" id="ARBA00055087"/>
    </source>
</evidence>
<accession>A0A1H1VDR1</accession>
<dbReference type="InterPro" id="IPR013482">
    <property type="entry name" value="Molybde_CF_guanTrfase"/>
</dbReference>
<dbReference type="EC" id="4.6.1.17" evidence="13"/>
<comment type="cofactor">
    <cofactor evidence="12">
        <name>Mg(2+)</name>
        <dbReference type="ChEBI" id="CHEBI:18420"/>
    </cofactor>
</comment>
<keyword evidence="16" id="KW-0548">Nucleotidyltransferase</keyword>
<comment type="catalytic activity">
    <reaction evidence="12">
        <text>Mo-molybdopterin + GTP + H(+) = Mo-molybdopterin guanine dinucleotide + diphosphate</text>
        <dbReference type="Rhea" id="RHEA:34243"/>
        <dbReference type="ChEBI" id="CHEBI:15378"/>
        <dbReference type="ChEBI" id="CHEBI:33019"/>
        <dbReference type="ChEBI" id="CHEBI:37565"/>
        <dbReference type="ChEBI" id="CHEBI:71302"/>
        <dbReference type="ChEBI" id="CHEBI:71310"/>
        <dbReference type="EC" id="2.7.7.77"/>
    </reaction>
</comment>
<dbReference type="InterPro" id="IPR036522">
    <property type="entry name" value="MoaC_sf"/>
</dbReference>
<sequence>MSAVVDLPPCSVLLLAGGRGQRMGGVDKGLVEFAGRPLIATLSERVQPITDDLIISCNRNAESYALWADQLVMDDSDDFPGPLAGIRAGLAAMRHDWLLVLPCDAPQIDDDLLSAMRHQAAQEPQRPLMLRRGAQLEPLFCMIPRSLQGELERLWQAGERSPMRFLLGADAQVLGCAQDDPRLANLNTPDALVTAVLRPAVPAGSGEAPTGQPAAPTGAALTHLDARGHANMVDVTDKAATAREACAEALVRMQPHTLALIVGGGHPKGDVFAVARVAGIMAAKKTHELIPLCHPLLLTGIRVELEPQGGDAVRIVARCKLAGQTGVEMEALTAASVAALTLYDMCKAVDRGMTIERVRLLEKSGGKSGDYRAEESA</sequence>
<comment type="catalytic activity">
    <reaction evidence="1 13">
        <text>(8S)-3',8-cyclo-7,8-dihydroguanosine 5'-triphosphate = cyclic pyranopterin phosphate + diphosphate</text>
        <dbReference type="Rhea" id="RHEA:49580"/>
        <dbReference type="ChEBI" id="CHEBI:33019"/>
        <dbReference type="ChEBI" id="CHEBI:59648"/>
        <dbReference type="ChEBI" id="CHEBI:131766"/>
        <dbReference type="EC" id="4.6.1.17"/>
    </reaction>
</comment>
<keyword evidence="3 12" id="KW-0963">Cytoplasm</keyword>
<dbReference type="Proteomes" id="UP000243359">
    <property type="component" value="Chromosome I"/>
</dbReference>
<evidence type="ECO:0000256" key="4">
    <source>
        <dbReference type="ARBA" id="ARBA00022679"/>
    </source>
</evidence>
<keyword evidence="4 12" id="KW-0808">Transferase</keyword>
<comment type="subunit">
    <text evidence="13">Homohexamer; trimer of dimers.</text>
</comment>
<keyword evidence="17" id="KW-1185">Reference proteome</keyword>
<keyword evidence="9 12" id="KW-0501">Molybdenum cofactor biosynthesis</keyword>
<comment type="caution">
    <text evidence="12">Lacks conserved residue(s) required for the propagation of feature annotation.</text>
</comment>
<evidence type="ECO:0000259" key="14">
    <source>
        <dbReference type="Pfam" id="PF01967"/>
    </source>
</evidence>
<keyword evidence="6 12" id="KW-0547">Nucleotide-binding</keyword>
<keyword evidence="5 12" id="KW-0479">Metal-binding</keyword>
<dbReference type="EC" id="2.7.7.77" evidence="12"/>
<dbReference type="CDD" id="cd01420">
    <property type="entry name" value="MoaC_PE"/>
    <property type="match status" value="1"/>
</dbReference>
<comment type="subunit">
    <text evidence="12">Monomer.</text>
</comment>
<feature type="domain" description="Molybdopterin cofactor biosynthesis C (MoaC)" evidence="14">
    <location>
        <begin position="232"/>
        <end position="366"/>
    </location>
</feature>
<feature type="binding site" evidence="13">
    <location>
        <begin position="329"/>
        <end position="330"/>
    </location>
    <ligand>
        <name>substrate</name>
    </ligand>
</feature>
<dbReference type="NCBIfam" id="TIGR02665">
    <property type="entry name" value="molyb_mobA"/>
    <property type="match status" value="1"/>
</dbReference>
<keyword evidence="8 12" id="KW-0342">GTP-binding</keyword>
<evidence type="ECO:0000256" key="7">
    <source>
        <dbReference type="ARBA" id="ARBA00022842"/>
    </source>
</evidence>
<dbReference type="NCBIfam" id="NF006870">
    <property type="entry name" value="PRK09364.1"/>
    <property type="match status" value="1"/>
</dbReference>
<evidence type="ECO:0000256" key="8">
    <source>
        <dbReference type="ARBA" id="ARBA00023134"/>
    </source>
</evidence>
<evidence type="ECO:0000256" key="1">
    <source>
        <dbReference type="ARBA" id="ARBA00001637"/>
    </source>
</evidence>
<evidence type="ECO:0000256" key="10">
    <source>
        <dbReference type="ARBA" id="ARBA00023239"/>
    </source>
</evidence>
<evidence type="ECO:0000256" key="3">
    <source>
        <dbReference type="ARBA" id="ARBA00022490"/>
    </source>
</evidence>
<dbReference type="InterPro" id="IPR023045">
    <property type="entry name" value="MoaC"/>
</dbReference>
<comment type="function">
    <text evidence="11 13">Catalyzes the conversion of (8S)-3',8-cyclo-7,8-dihydroguanosine 5'-triphosphate to cyclic pyranopterin monophosphate (cPMP).</text>
</comment>
<comment type="subcellular location">
    <subcellularLocation>
        <location evidence="12">Cytoplasm</location>
    </subcellularLocation>
</comment>
<dbReference type="GO" id="GO:0046872">
    <property type="term" value="F:metal ion binding"/>
    <property type="evidence" value="ECO:0007669"/>
    <property type="project" value="UniProtKB-KW"/>
</dbReference>
<feature type="binding site" evidence="12">
    <location>
        <position position="28"/>
    </location>
    <ligand>
        <name>GTP</name>
        <dbReference type="ChEBI" id="CHEBI:37565"/>
    </ligand>
</feature>
<dbReference type="EMBL" id="LT629751">
    <property type="protein sequence ID" value="SDS82882.1"/>
    <property type="molecule type" value="Genomic_DNA"/>
</dbReference>
<dbReference type="GO" id="GO:0061799">
    <property type="term" value="F:cyclic pyranopterin monophosphate synthase activity"/>
    <property type="evidence" value="ECO:0007669"/>
    <property type="project" value="UniProtKB-UniRule"/>
</dbReference>
<evidence type="ECO:0000256" key="9">
    <source>
        <dbReference type="ARBA" id="ARBA00023150"/>
    </source>
</evidence>
<dbReference type="PANTHER" id="PTHR19136:SF81">
    <property type="entry name" value="MOLYBDENUM COFACTOR GUANYLYLTRANSFERASE"/>
    <property type="match status" value="1"/>
</dbReference>
<dbReference type="InterPro" id="IPR047594">
    <property type="entry name" value="MoaC_bact/euk"/>
</dbReference>
<dbReference type="GO" id="GO:0061603">
    <property type="term" value="F:molybdenum cofactor guanylyltransferase activity"/>
    <property type="evidence" value="ECO:0007669"/>
    <property type="project" value="UniProtKB-EC"/>
</dbReference>
<proteinExistence type="inferred from homology"/>
<comment type="similarity">
    <text evidence="13">Belongs to the MoaC family.</text>
</comment>
<evidence type="ECO:0000256" key="13">
    <source>
        <dbReference type="HAMAP-Rule" id="MF_01224"/>
    </source>
</evidence>
<organism evidence="16 17">
    <name type="scientific">Pseudomonas oryzae</name>
    <dbReference type="NCBI Taxonomy" id="1392877"/>
    <lineage>
        <taxon>Bacteria</taxon>
        <taxon>Pseudomonadati</taxon>
        <taxon>Pseudomonadota</taxon>
        <taxon>Gammaproteobacteria</taxon>
        <taxon>Pseudomonadales</taxon>
        <taxon>Pseudomonadaceae</taxon>
        <taxon>Pseudomonas</taxon>
    </lineage>
</organism>
<dbReference type="Gene3D" id="3.90.550.10">
    <property type="entry name" value="Spore Coat Polysaccharide Biosynthesis Protein SpsA, Chain A"/>
    <property type="match status" value="1"/>
</dbReference>
<feature type="binding site" evidence="12">
    <location>
        <begin position="15"/>
        <end position="17"/>
    </location>
    <ligand>
        <name>GTP</name>
        <dbReference type="ChEBI" id="CHEBI:37565"/>
    </ligand>
</feature>
<feature type="binding site" evidence="12">
    <location>
        <position position="74"/>
    </location>
    <ligand>
        <name>GTP</name>
        <dbReference type="ChEBI" id="CHEBI:37565"/>
    </ligand>
</feature>
<evidence type="ECO:0000256" key="2">
    <source>
        <dbReference type="ARBA" id="ARBA00005046"/>
    </source>
</evidence>
<dbReference type="Pfam" id="PF01967">
    <property type="entry name" value="MoaC"/>
    <property type="match status" value="1"/>
</dbReference>
<dbReference type="InterPro" id="IPR002820">
    <property type="entry name" value="Mopterin_CF_biosynth-C_dom"/>
</dbReference>
<feature type="domain" description="MobA-like NTP transferase" evidence="15">
    <location>
        <begin position="13"/>
        <end position="163"/>
    </location>
</feature>
<dbReference type="UniPathway" id="UPA00344"/>
<dbReference type="InterPro" id="IPR029044">
    <property type="entry name" value="Nucleotide-diphossugar_trans"/>
</dbReference>
<dbReference type="HAMAP" id="MF_01224_B">
    <property type="entry name" value="MoaC_B"/>
    <property type="match status" value="1"/>
</dbReference>
<protein>
    <recommendedName>
        <fullName evidence="12 13">Multifunctional fusion protein</fullName>
    </recommendedName>
    <domain>
        <recommendedName>
            <fullName evidence="12">Molybdenum cofactor guanylyltransferase</fullName>
            <shortName evidence="12">MoCo guanylyltransferase</shortName>
            <ecNumber evidence="12">2.7.7.77</ecNumber>
        </recommendedName>
        <alternativeName>
            <fullName evidence="12">GTP:molybdopterin guanylyltransferase</fullName>
        </alternativeName>
        <alternativeName>
            <fullName evidence="12">Mo-MPT guanylyltransferase</fullName>
        </alternativeName>
        <alternativeName>
            <fullName evidence="12">Molybdopterin guanylyltransferase</fullName>
        </alternativeName>
        <alternativeName>
            <fullName evidence="12">Molybdopterin-guanine dinucleotide synthase</fullName>
            <shortName evidence="12">MGD synthase</shortName>
        </alternativeName>
    </domain>
    <domain>
        <recommendedName>
            <fullName evidence="13">Cyclic pyranopterin monophosphate synthase</fullName>
            <ecNumber evidence="13">4.6.1.17</ecNumber>
        </recommendedName>
        <alternativeName>
            <fullName evidence="13">Molybdenum cofactor biosynthesis protein C</fullName>
        </alternativeName>
    </domain>
</protein>
<dbReference type="NCBIfam" id="TIGR00581">
    <property type="entry name" value="moaC"/>
    <property type="match status" value="1"/>
</dbReference>
<comment type="function">
    <text evidence="12">Transfers a GMP moiety from GTP to Mo-molybdopterin (Mo-MPT) cofactor (Moco or molybdenum cofactor) to form Mo-molybdopterin guanine dinucleotide (Mo-MGD) cofactor.</text>
</comment>
<dbReference type="GO" id="GO:1902758">
    <property type="term" value="P:bis(molybdopterin guanine dinucleotide)molybdenum biosynthetic process"/>
    <property type="evidence" value="ECO:0007669"/>
    <property type="project" value="TreeGrafter"/>
</dbReference>
<feature type="binding site" evidence="13">
    <location>
        <begin position="292"/>
        <end position="294"/>
    </location>
    <ligand>
        <name>substrate</name>
    </ligand>
</feature>
<evidence type="ECO:0000256" key="6">
    <source>
        <dbReference type="ARBA" id="ARBA00022741"/>
    </source>
</evidence>
<comment type="similarity">
    <text evidence="12">Belongs to the MobA family.</text>
</comment>
<dbReference type="GO" id="GO:0005525">
    <property type="term" value="F:GTP binding"/>
    <property type="evidence" value="ECO:0007669"/>
    <property type="project" value="UniProtKB-UniRule"/>
</dbReference>
<feature type="binding site" evidence="12">
    <location>
        <position position="104"/>
    </location>
    <ligand>
        <name>Mg(2+)</name>
        <dbReference type="ChEBI" id="CHEBI:18420"/>
    </ligand>
</feature>